<dbReference type="PANTHER" id="PTHR45788:SF4">
    <property type="entry name" value="TRICARBOXYLATE TRANSPORT PROTEIN, MITOCHONDRIAL"/>
    <property type="match status" value="1"/>
</dbReference>
<evidence type="ECO:0000256" key="7">
    <source>
        <dbReference type="ARBA" id="ARBA00023128"/>
    </source>
</evidence>
<evidence type="ECO:0000256" key="4">
    <source>
        <dbReference type="ARBA" id="ARBA00022692"/>
    </source>
</evidence>
<dbReference type="GO" id="GO:0031966">
    <property type="term" value="C:mitochondrial membrane"/>
    <property type="evidence" value="ECO:0007669"/>
    <property type="project" value="UniProtKB-SubCell"/>
</dbReference>
<evidence type="ECO:0000313" key="11">
    <source>
        <dbReference type="EMBL" id="TNV78295.1"/>
    </source>
</evidence>
<evidence type="ECO:0000256" key="1">
    <source>
        <dbReference type="ARBA" id="ARBA00004225"/>
    </source>
</evidence>
<dbReference type="InterPro" id="IPR002067">
    <property type="entry name" value="MCP"/>
</dbReference>
<keyword evidence="12" id="KW-1185">Reference proteome</keyword>
<evidence type="ECO:0000256" key="5">
    <source>
        <dbReference type="ARBA" id="ARBA00022737"/>
    </source>
</evidence>
<feature type="repeat" description="Solcar" evidence="9">
    <location>
        <begin position="106"/>
        <end position="192"/>
    </location>
</feature>
<dbReference type="GO" id="GO:0006843">
    <property type="term" value="P:mitochondrial citrate transmembrane transport"/>
    <property type="evidence" value="ECO:0007669"/>
    <property type="project" value="TreeGrafter"/>
</dbReference>
<comment type="subcellular location">
    <subcellularLocation>
        <location evidence="1">Mitochondrion membrane</location>
        <topology evidence="1">Multi-pass membrane protein</topology>
    </subcellularLocation>
</comment>
<dbReference type="Gene3D" id="1.50.40.10">
    <property type="entry name" value="Mitochondrial carrier domain"/>
    <property type="match status" value="1"/>
</dbReference>
<gene>
    <name evidence="11" type="ORF">FGO68_gene10650</name>
</gene>
<comment type="caution">
    <text evidence="11">The sequence shown here is derived from an EMBL/GenBank/DDBJ whole genome shotgun (WGS) entry which is preliminary data.</text>
</comment>
<evidence type="ECO:0000256" key="8">
    <source>
        <dbReference type="ARBA" id="ARBA00023136"/>
    </source>
</evidence>
<sequence>MAPHAPAPGEKKLHPIVSALIGGVTGAIEITCTYPTEYTKTVMQLNPEINKQGMIGTIKNTYRDRGILGFYRGYGALLMFSVPKNQVRFGTYTFMQGSVLTERTKTNNFLCGLAAGASEAVLVVTPQETLKTKLIHDKLSENPKYRNVFHGIKTIVQQQGLGGMYKGVVPTLLKQSTNQGVRFVVFEDTSKHLNQFIKYKILVDLLSGGFAGFCSVMFNNPIDVIKTNLQGLDAAKYGGFVGAFNHILATEGPMGFYKGVGPRLARVILDVALTFTIYNQIKRLVMKFV</sequence>
<dbReference type="Proteomes" id="UP000785679">
    <property type="component" value="Unassembled WGS sequence"/>
</dbReference>
<evidence type="ECO:0000256" key="6">
    <source>
        <dbReference type="ARBA" id="ARBA00022989"/>
    </source>
</evidence>
<dbReference type="AlphaFoldDB" id="A0A8J8NQB4"/>
<dbReference type="PANTHER" id="PTHR45788">
    <property type="entry name" value="SUCCINATE/FUMARATE MITOCHONDRIAL TRANSPORTER-RELATED"/>
    <property type="match status" value="1"/>
</dbReference>
<dbReference type="GO" id="GO:0071913">
    <property type="term" value="F:citrate secondary active transmembrane transporter activity"/>
    <property type="evidence" value="ECO:0007669"/>
    <property type="project" value="TreeGrafter"/>
</dbReference>
<reference evidence="11" key="1">
    <citation type="submission" date="2019-06" db="EMBL/GenBank/DDBJ databases">
        <authorList>
            <person name="Zheng W."/>
        </authorList>
    </citation>
    <scope>NUCLEOTIDE SEQUENCE</scope>
    <source>
        <strain evidence="11">QDHG01</strain>
    </source>
</reference>
<keyword evidence="5" id="KW-0677">Repeat</keyword>
<dbReference type="SUPFAM" id="SSF103506">
    <property type="entry name" value="Mitochondrial carrier"/>
    <property type="match status" value="1"/>
</dbReference>
<keyword evidence="8 9" id="KW-0472">Membrane</keyword>
<dbReference type="InterPro" id="IPR049563">
    <property type="entry name" value="TXTP-like"/>
</dbReference>
<keyword evidence="6" id="KW-1133">Transmembrane helix</keyword>
<proteinExistence type="inferred from homology"/>
<evidence type="ECO:0000256" key="2">
    <source>
        <dbReference type="ARBA" id="ARBA00006375"/>
    </source>
</evidence>
<accession>A0A8J8NQB4</accession>
<organism evidence="11 12">
    <name type="scientific">Halteria grandinella</name>
    <dbReference type="NCBI Taxonomy" id="5974"/>
    <lineage>
        <taxon>Eukaryota</taxon>
        <taxon>Sar</taxon>
        <taxon>Alveolata</taxon>
        <taxon>Ciliophora</taxon>
        <taxon>Intramacronucleata</taxon>
        <taxon>Spirotrichea</taxon>
        <taxon>Stichotrichia</taxon>
        <taxon>Sporadotrichida</taxon>
        <taxon>Halteriidae</taxon>
        <taxon>Halteria</taxon>
    </lineage>
</organism>
<dbReference type="Pfam" id="PF00153">
    <property type="entry name" value="Mito_carr"/>
    <property type="match status" value="3"/>
</dbReference>
<dbReference type="PRINTS" id="PR00784">
    <property type="entry name" value="MTUNCOUPLING"/>
</dbReference>
<evidence type="ECO:0000256" key="3">
    <source>
        <dbReference type="ARBA" id="ARBA00022448"/>
    </source>
</evidence>
<keyword evidence="7" id="KW-0496">Mitochondrion</keyword>
<dbReference type="InterPro" id="IPR023395">
    <property type="entry name" value="MCP_dom_sf"/>
</dbReference>
<feature type="repeat" description="Solcar" evidence="9">
    <location>
        <begin position="199"/>
        <end position="284"/>
    </location>
</feature>
<comment type="similarity">
    <text evidence="2 10">Belongs to the mitochondrial carrier (TC 2.A.29) family.</text>
</comment>
<keyword evidence="4 9" id="KW-0812">Transmembrane</keyword>
<keyword evidence="3 10" id="KW-0813">Transport</keyword>
<protein>
    <submittedName>
        <fullName evidence="11">Uncharacterized protein</fullName>
    </submittedName>
</protein>
<dbReference type="PROSITE" id="PS50920">
    <property type="entry name" value="SOLCAR"/>
    <property type="match status" value="3"/>
</dbReference>
<feature type="repeat" description="Solcar" evidence="9">
    <location>
        <begin position="13"/>
        <end position="98"/>
    </location>
</feature>
<dbReference type="InterPro" id="IPR018108">
    <property type="entry name" value="MCP_transmembrane"/>
</dbReference>
<evidence type="ECO:0000256" key="10">
    <source>
        <dbReference type="RuleBase" id="RU000488"/>
    </source>
</evidence>
<evidence type="ECO:0000313" key="12">
    <source>
        <dbReference type="Proteomes" id="UP000785679"/>
    </source>
</evidence>
<dbReference type="EMBL" id="RRYP01010564">
    <property type="protein sequence ID" value="TNV78295.1"/>
    <property type="molecule type" value="Genomic_DNA"/>
</dbReference>
<dbReference type="OrthoDB" id="44467at2759"/>
<evidence type="ECO:0000256" key="9">
    <source>
        <dbReference type="PROSITE-ProRule" id="PRU00282"/>
    </source>
</evidence>
<name>A0A8J8NQB4_HALGN</name>